<evidence type="ECO:0000313" key="1">
    <source>
        <dbReference type="EMBL" id="SDD70348.1"/>
    </source>
</evidence>
<dbReference type="RefSeq" id="WP_068306495.1">
    <property type="nucleotide sequence ID" value="NZ_DAIOMO010000001.1"/>
</dbReference>
<dbReference type="EMBL" id="FNAK01000002">
    <property type="protein sequence ID" value="SDD70348.1"/>
    <property type="molecule type" value="Genomic_DNA"/>
</dbReference>
<proteinExistence type="predicted"/>
<dbReference type="OrthoDB" id="9992304at2"/>
<dbReference type="Proteomes" id="UP000183685">
    <property type="component" value="Unassembled WGS sequence"/>
</dbReference>
<protein>
    <recommendedName>
        <fullName evidence="3">DUF3060 domain-containing protein</fullName>
    </recommendedName>
</protein>
<gene>
    <name evidence="1" type="ORF">SAMN04488071_1250</name>
</gene>
<accession>A0A1G6WWS7</accession>
<dbReference type="STRING" id="637679.GCA_001550055_02966"/>
<organism evidence="1 2">
    <name type="scientific">Kordiimonas lacus</name>
    <dbReference type="NCBI Taxonomy" id="637679"/>
    <lineage>
        <taxon>Bacteria</taxon>
        <taxon>Pseudomonadati</taxon>
        <taxon>Pseudomonadota</taxon>
        <taxon>Alphaproteobacteria</taxon>
        <taxon>Kordiimonadales</taxon>
        <taxon>Kordiimonadaceae</taxon>
        <taxon>Kordiimonas</taxon>
    </lineage>
</organism>
<reference evidence="1 2" key="1">
    <citation type="submission" date="2016-10" db="EMBL/GenBank/DDBJ databases">
        <authorList>
            <person name="de Groot N.N."/>
        </authorList>
    </citation>
    <scope>NUCLEOTIDE SEQUENCE [LARGE SCALE GENOMIC DNA]</scope>
    <source>
        <strain evidence="1 2">CGMCC 1.9109</strain>
    </source>
</reference>
<name>A0A1G6WWS7_9PROT</name>
<evidence type="ECO:0008006" key="3">
    <source>
        <dbReference type="Google" id="ProtNLM"/>
    </source>
</evidence>
<evidence type="ECO:0000313" key="2">
    <source>
        <dbReference type="Proteomes" id="UP000183685"/>
    </source>
</evidence>
<dbReference type="AlphaFoldDB" id="A0A1G6WWS7"/>
<sequence>MTRNQLFIALAGGAAVLAFVSAKLTSGDSDRYDIVVTSDGDRVSVSGDEIEIEGRGGDVVVHTKDGTVSCKKNGGTIVVERSDGTSTEIICD</sequence>
<keyword evidence="2" id="KW-1185">Reference proteome</keyword>